<sequence>MNFTQQIAKHFKDVYFGGNWTSVNFKDTLADVSWEEAITKFNSLNTIATLVFHTNYYVDVVLKVFQGEKLNASDKFSFDCPPIASPEDWAKLMSKAFEDAENFAAAIEQLPEQKLGEAFEDEKYGNYYRNIHGIIEHCHYHLGQIALIKKMLREEVN</sequence>
<gene>
    <name evidence="2" type="ORF">KTO63_14615</name>
</gene>
<organism evidence="2 3">
    <name type="scientific">Pinibacter aurantiacus</name>
    <dbReference type="NCBI Taxonomy" id="2851599"/>
    <lineage>
        <taxon>Bacteria</taxon>
        <taxon>Pseudomonadati</taxon>
        <taxon>Bacteroidota</taxon>
        <taxon>Chitinophagia</taxon>
        <taxon>Chitinophagales</taxon>
        <taxon>Chitinophagaceae</taxon>
        <taxon>Pinibacter</taxon>
    </lineage>
</organism>
<reference evidence="2" key="1">
    <citation type="submission" date="2021-06" db="EMBL/GenBank/DDBJ databases">
        <authorList>
            <person name="Huq M.A."/>
        </authorList>
    </citation>
    <scope>NUCLEOTIDE SEQUENCE</scope>
    <source>
        <strain evidence="2">MAH-26</strain>
    </source>
</reference>
<comment type="caution">
    <text evidence="2">The sequence shown here is derived from an EMBL/GenBank/DDBJ whole genome shotgun (WGS) entry which is preliminary data.</text>
</comment>
<dbReference type="Pfam" id="PF12867">
    <property type="entry name" value="DinB_2"/>
    <property type="match status" value="1"/>
</dbReference>
<keyword evidence="3" id="KW-1185">Reference proteome</keyword>
<accession>A0A9E2W3C7</accession>
<proteinExistence type="predicted"/>
<evidence type="ECO:0000313" key="3">
    <source>
        <dbReference type="Proteomes" id="UP000812270"/>
    </source>
</evidence>
<dbReference type="EMBL" id="JAHSPG010000012">
    <property type="protein sequence ID" value="MBV4358395.1"/>
    <property type="molecule type" value="Genomic_DNA"/>
</dbReference>
<evidence type="ECO:0000313" key="2">
    <source>
        <dbReference type="EMBL" id="MBV4358395.1"/>
    </source>
</evidence>
<dbReference type="InterPro" id="IPR024775">
    <property type="entry name" value="DinB-like"/>
</dbReference>
<dbReference type="AlphaFoldDB" id="A0A9E2W3C7"/>
<evidence type="ECO:0000259" key="1">
    <source>
        <dbReference type="Pfam" id="PF12867"/>
    </source>
</evidence>
<dbReference type="Proteomes" id="UP000812270">
    <property type="component" value="Unassembled WGS sequence"/>
</dbReference>
<protein>
    <submittedName>
        <fullName evidence="2">DinB family protein</fullName>
    </submittedName>
</protein>
<name>A0A9E2W3C7_9BACT</name>
<feature type="domain" description="DinB-like" evidence="1">
    <location>
        <begin position="45"/>
        <end position="145"/>
    </location>
</feature>
<dbReference type="RefSeq" id="WP_217792078.1">
    <property type="nucleotide sequence ID" value="NZ_JAHSPG010000012.1"/>
</dbReference>